<gene>
    <name evidence="2" type="ORF">NA56DRAFT_648142</name>
</gene>
<dbReference type="Proteomes" id="UP000235672">
    <property type="component" value="Unassembled WGS sequence"/>
</dbReference>
<dbReference type="EMBL" id="KZ613496">
    <property type="protein sequence ID" value="PMD17965.1"/>
    <property type="molecule type" value="Genomic_DNA"/>
</dbReference>
<keyword evidence="3" id="KW-1185">Reference proteome</keyword>
<sequence length="224" mass="25008">MVTTETYSDPRAKEAASEFDDMLQVTRTTTCQYSRTRATYTEYGTYTRETVQEAPCPCPLAKASAATQESPPSSSSSSWKRKFSFTSPFKRRSSEKRPVDLMVPAPSPQPSPASTKTFFSAIQFHQRPGMTRRNAWIGRPEEIVGEPESVAVLMTSTEQLAVAENHVTFVEPPCEAADAPRRGLIDVKEEVAAQIAEANLMLRGFTKPTSPQKAKSKRFRFRFL</sequence>
<feature type="region of interest" description="Disordered" evidence="1">
    <location>
        <begin position="61"/>
        <end position="113"/>
    </location>
</feature>
<protein>
    <submittedName>
        <fullName evidence="2">Uncharacterized protein</fullName>
    </submittedName>
</protein>
<evidence type="ECO:0000256" key="1">
    <source>
        <dbReference type="SAM" id="MobiDB-lite"/>
    </source>
</evidence>
<proteinExistence type="predicted"/>
<feature type="compositionally biased region" description="Basic residues" evidence="1">
    <location>
        <begin position="79"/>
        <end position="94"/>
    </location>
</feature>
<accession>A0A2J6PVB4</accession>
<reference evidence="2 3" key="1">
    <citation type="submission" date="2016-05" db="EMBL/GenBank/DDBJ databases">
        <title>A degradative enzymes factory behind the ericoid mycorrhizal symbiosis.</title>
        <authorList>
            <consortium name="DOE Joint Genome Institute"/>
            <person name="Martino E."/>
            <person name="Morin E."/>
            <person name="Grelet G."/>
            <person name="Kuo A."/>
            <person name="Kohler A."/>
            <person name="Daghino S."/>
            <person name="Barry K."/>
            <person name="Choi C."/>
            <person name="Cichocki N."/>
            <person name="Clum A."/>
            <person name="Copeland A."/>
            <person name="Hainaut M."/>
            <person name="Haridas S."/>
            <person name="Labutti K."/>
            <person name="Lindquist E."/>
            <person name="Lipzen A."/>
            <person name="Khouja H.-R."/>
            <person name="Murat C."/>
            <person name="Ohm R."/>
            <person name="Olson A."/>
            <person name="Spatafora J."/>
            <person name="Veneault-Fourrey C."/>
            <person name="Henrissat B."/>
            <person name="Grigoriev I."/>
            <person name="Martin F."/>
            <person name="Perotto S."/>
        </authorList>
    </citation>
    <scope>NUCLEOTIDE SEQUENCE [LARGE SCALE GENOMIC DNA]</scope>
    <source>
        <strain evidence="2 3">UAMH 7357</strain>
    </source>
</reference>
<evidence type="ECO:0000313" key="2">
    <source>
        <dbReference type="EMBL" id="PMD17965.1"/>
    </source>
</evidence>
<evidence type="ECO:0000313" key="3">
    <source>
        <dbReference type="Proteomes" id="UP000235672"/>
    </source>
</evidence>
<dbReference type="AlphaFoldDB" id="A0A2J6PVB4"/>
<name>A0A2J6PVB4_9HELO</name>
<organism evidence="2 3">
    <name type="scientific">Hyaloscypha hepaticicola</name>
    <dbReference type="NCBI Taxonomy" id="2082293"/>
    <lineage>
        <taxon>Eukaryota</taxon>
        <taxon>Fungi</taxon>
        <taxon>Dikarya</taxon>
        <taxon>Ascomycota</taxon>
        <taxon>Pezizomycotina</taxon>
        <taxon>Leotiomycetes</taxon>
        <taxon>Helotiales</taxon>
        <taxon>Hyaloscyphaceae</taxon>
        <taxon>Hyaloscypha</taxon>
    </lineage>
</organism>